<dbReference type="RefSeq" id="WP_146472799.1">
    <property type="nucleotide sequence ID" value="NZ_BNCF01000001.1"/>
</dbReference>
<reference evidence="1" key="1">
    <citation type="journal article" date="2014" name="Int. J. Syst. Evol. Microbiol.">
        <title>Complete genome sequence of Corynebacterium casei LMG S-19264T (=DSM 44701T), isolated from a smear-ripened cheese.</title>
        <authorList>
            <consortium name="US DOE Joint Genome Institute (JGI-PGF)"/>
            <person name="Walter F."/>
            <person name="Albersmeier A."/>
            <person name="Kalinowski J."/>
            <person name="Ruckert C."/>
        </authorList>
    </citation>
    <scope>NUCLEOTIDE SEQUENCE</scope>
    <source>
        <strain evidence="1">KCTC 32020</strain>
    </source>
</reference>
<accession>A0A919D7W2</accession>
<evidence type="ECO:0008006" key="3">
    <source>
        <dbReference type="Google" id="ProtNLM"/>
    </source>
</evidence>
<evidence type="ECO:0000313" key="2">
    <source>
        <dbReference type="Proteomes" id="UP000636453"/>
    </source>
</evidence>
<gene>
    <name evidence="1" type="ORF">GCM10007167_04020</name>
</gene>
<dbReference type="AlphaFoldDB" id="A0A919D7W2"/>
<reference evidence="1" key="2">
    <citation type="submission" date="2020-09" db="EMBL/GenBank/DDBJ databases">
        <authorList>
            <person name="Sun Q."/>
            <person name="Kim S."/>
        </authorList>
    </citation>
    <scope>NUCLEOTIDE SEQUENCE</scope>
    <source>
        <strain evidence="1">KCTC 32020</strain>
    </source>
</reference>
<dbReference type="EMBL" id="BNCF01000001">
    <property type="protein sequence ID" value="GHE26123.1"/>
    <property type="molecule type" value="Genomic_DNA"/>
</dbReference>
<organism evidence="1 2">
    <name type="scientific">Vulcaniibacterium thermophilum</name>
    <dbReference type="NCBI Taxonomy" id="1169913"/>
    <lineage>
        <taxon>Bacteria</taxon>
        <taxon>Pseudomonadati</taxon>
        <taxon>Pseudomonadota</taxon>
        <taxon>Gammaproteobacteria</taxon>
        <taxon>Lysobacterales</taxon>
        <taxon>Lysobacteraceae</taxon>
        <taxon>Vulcaniibacterium</taxon>
    </lineage>
</organism>
<dbReference type="InterPro" id="IPR018697">
    <property type="entry name" value="DUF2199"/>
</dbReference>
<comment type="caution">
    <text evidence="1">The sequence shown here is derived from an EMBL/GenBank/DDBJ whole genome shotgun (WGS) entry which is preliminary data.</text>
</comment>
<dbReference type="Proteomes" id="UP000636453">
    <property type="component" value="Unassembled WGS sequence"/>
</dbReference>
<protein>
    <recommendedName>
        <fullName evidence="3">DUF2199 domain-containing protein</fullName>
    </recommendedName>
</protein>
<evidence type="ECO:0000313" key="1">
    <source>
        <dbReference type="EMBL" id="GHE26123.1"/>
    </source>
</evidence>
<dbReference type="OrthoDB" id="4404538at2"/>
<name>A0A919D7W2_9GAMM</name>
<proteinExistence type="predicted"/>
<keyword evidence="2" id="KW-1185">Reference proteome</keyword>
<dbReference type="Pfam" id="PF09965">
    <property type="entry name" value="DUF2199"/>
    <property type="match status" value="1"/>
</dbReference>
<sequence length="176" mass="20189">MAEAIRHHAALVRCSCCGEWVTLDEPALAFRWPEPFRRLDADARSAPDTFCDTSFCAIGGEQFYMRGLLPLPVHGLQERYSIGAWVRLERADWQLARRMWDERGNDRLPELDGELANHVPHLFEVSSEGLAVRVRLHDEMRPTFRLIGTGHPLEDEQRHGISAHRALAFSRLPPQR</sequence>